<evidence type="ECO:0000313" key="2">
    <source>
        <dbReference type="EMBL" id="SDY66098.1"/>
    </source>
</evidence>
<evidence type="ECO:0000313" key="3">
    <source>
        <dbReference type="Proteomes" id="UP000198914"/>
    </source>
</evidence>
<organism evidence="2 3">
    <name type="scientific">Jannaschia faecimaris</name>
    <dbReference type="NCBI Taxonomy" id="1244108"/>
    <lineage>
        <taxon>Bacteria</taxon>
        <taxon>Pseudomonadati</taxon>
        <taxon>Pseudomonadota</taxon>
        <taxon>Alphaproteobacteria</taxon>
        <taxon>Rhodobacterales</taxon>
        <taxon>Roseobacteraceae</taxon>
        <taxon>Jannaschia</taxon>
    </lineage>
</organism>
<protein>
    <recommendedName>
        <fullName evidence="4">Ankyrin repeat-containing protein</fullName>
    </recommendedName>
</protein>
<dbReference type="AlphaFoldDB" id="A0A1H3LQ46"/>
<evidence type="ECO:0008006" key="4">
    <source>
        <dbReference type="Google" id="ProtNLM"/>
    </source>
</evidence>
<gene>
    <name evidence="2" type="ORF">SAMN05444004_102265</name>
</gene>
<feature type="chain" id="PRO_5011707994" description="Ankyrin repeat-containing protein" evidence="1">
    <location>
        <begin position="22"/>
        <end position="101"/>
    </location>
</feature>
<name>A0A1H3LQ46_9RHOB</name>
<keyword evidence="1" id="KW-0732">Signal</keyword>
<evidence type="ECO:0000256" key="1">
    <source>
        <dbReference type="SAM" id="SignalP"/>
    </source>
</evidence>
<dbReference type="PROSITE" id="PS51257">
    <property type="entry name" value="PROKAR_LIPOPROTEIN"/>
    <property type="match status" value="1"/>
</dbReference>
<keyword evidence="3" id="KW-1185">Reference proteome</keyword>
<sequence length="101" mass="10176">MIRLVAVALALVSLAACGGSASSGGETAAARTLSFGGGTCPDPDPVRDGPFVDAIRTGDARPVEAILAQRPDDPRALAAQAIITARPPPDPAQAACFSPYF</sequence>
<proteinExistence type="predicted"/>
<dbReference type="OrthoDB" id="9936162at2"/>
<dbReference type="Proteomes" id="UP000198914">
    <property type="component" value="Unassembled WGS sequence"/>
</dbReference>
<dbReference type="RefSeq" id="WP_092642780.1">
    <property type="nucleotide sequence ID" value="NZ_FNPX01000002.1"/>
</dbReference>
<dbReference type="EMBL" id="FNPX01000002">
    <property type="protein sequence ID" value="SDY66098.1"/>
    <property type="molecule type" value="Genomic_DNA"/>
</dbReference>
<accession>A0A1H3LQ46</accession>
<dbReference type="STRING" id="1244108.SAMN05444004_102265"/>
<feature type="signal peptide" evidence="1">
    <location>
        <begin position="1"/>
        <end position="21"/>
    </location>
</feature>
<reference evidence="3" key="1">
    <citation type="submission" date="2016-10" db="EMBL/GenBank/DDBJ databases">
        <authorList>
            <person name="Varghese N."/>
            <person name="Submissions S."/>
        </authorList>
    </citation>
    <scope>NUCLEOTIDE SEQUENCE [LARGE SCALE GENOMIC DNA]</scope>
    <source>
        <strain evidence="3">DSM 100420</strain>
    </source>
</reference>